<proteinExistence type="predicted"/>
<keyword evidence="2" id="KW-0732">Signal</keyword>
<reference evidence="3 4" key="1">
    <citation type="submission" date="2020-10" db="EMBL/GenBank/DDBJ databases">
        <title>Connecting structure to function with the recovery of over 1000 high-quality activated sludge metagenome-assembled genomes encoding full-length rRNA genes using long-read sequencing.</title>
        <authorList>
            <person name="Singleton C.M."/>
            <person name="Petriglieri F."/>
            <person name="Kristensen J.M."/>
            <person name="Kirkegaard R.H."/>
            <person name="Michaelsen T.Y."/>
            <person name="Andersen M.H."/>
            <person name="Karst S.M."/>
            <person name="Dueholm M.S."/>
            <person name="Nielsen P.H."/>
            <person name="Albertsen M."/>
        </authorList>
    </citation>
    <scope>NUCLEOTIDE SEQUENCE [LARGE SCALE GENOMIC DNA]</scope>
    <source>
        <strain evidence="3">AalE_18-Q3-R2-46_BAT3C.188</strain>
    </source>
</reference>
<accession>A0A935CDR3</accession>
<organism evidence="3 4">
    <name type="scientific">Candidatus Phosphoribacter hodrii</name>
    <dbReference type="NCBI Taxonomy" id="2953743"/>
    <lineage>
        <taxon>Bacteria</taxon>
        <taxon>Bacillati</taxon>
        <taxon>Actinomycetota</taxon>
        <taxon>Actinomycetes</taxon>
        <taxon>Micrococcales</taxon>
        <taxon>Dermatophilaceae</taxon>
        <taxon>Candidatus Phosphoribacter</taxon>
    </lineage>
</organism>
<comment type="caution">
    <text evidence="3">The sequence shown here is derived from an EMBL/GenBank/DDBJ whole genome shotgun (WGS) entry which is preliminary data.</text>
</comment>
<feature type="signal peptide" evidence="2">
    <location>
        <begin position="1"/>
        <end position="22"/>
    </location>
</feature>
<feature type="chain" id="PRO_5038757733" evidence="2">
    <location>
        <begin position="23"/>
        <end position="217"/>
    </location>
</feature>
<dbReference type="AlphaFoldDB" id="A0A935CDR3"/>
<evidence type="ECO:0000256" key="1">
    <source>
        <dbReference type="SAM" id="MobiDB-lite"/>
    </source>
</evidence>
<evidence type="ECO:0000313" key="3">
    <source>
        <dbReference type="EMBL" id="MBK6301159.1"/>
    </source>
</evidence>
<name>A0A935CDR3_9MICO</name>
<dbReference type="EMBL" id="JADIXZ010000004">
    <property type="protein sequence ID" value="MBK6301159.1"/>
    <property type="molecule type" value="Genomic_DNA"/>
</dbReference>
<sequence length="217" mass="21840">MSTRGYAAAAVAALSVCLTGCAGGGSQSPATVTVTATAPRASAAGATSPATTAKPPSPAAPSTTAAPKPFALGVGSFGGLKLPATPEAVLAAAKPLLGNPTKHTTGPGCELGGPGWTSVALQWGDVLAYGEAGPGQKVKIDSWILRGKATPSPVTLPYGTSMGMSRTALAKALTNEDVDTEHMFAAGDIYMQDSIWWSLDKANTTVVQITYNPHLCE</sequence>
<evidence type="ECO:0000256" key="2">
    <source>
        <dbReference type="SAM" id="SignalP"/>
    </source>
</evidence>
<feature type="region of interest" description="Disordered" evidence="1">
    <location>
        <begin position="42"/>
        <end position="65"/>
    </location>
</feature>
<dbReference type="Proteomes" id="UP000718281">
    <property type="component" value="Unassembled WGS sequence"/>
</dbReference>
<protein>
    <submittedName>
        <fullName evidence="3">Uncharacterized protein</fullName>
    </submittedName>
</protein>
<gene>
    <name evidence="3" type="ORF">IPF40_08940</name>
</gene>
<evidence type="ECO:0000313" key="4">
    <source>
        <dbReference type="Proteomes" id="UP000718281"/>
    </source>
</evidence>